<dbReference type="PANTHER" id="PTHR37984:SF13">
    <property type="entry name" value="RIBONUCLEASE H"/>
    <property type="match status" value="1"/>
</dbReference>
<feature type="non-terminal residue" evidence="2">
    <location>
        <position position="1"/>
    </location>
</feature>
<reference evidence="2" key="1">
    <citation type="journal article" date="2014" name="PLoS ONE">
        <title>Transcriptome-Based Identification of ABC Transporters in the Western Tarnished Plant Bug Lygus hesperus.</title>
        <authorList>
            <person name="Hull J.J."/>
            <person name="Chaney K."/>
            <person name="Geib S.M."/>
            <person name="Fabrick J.A."/>
            <person name="Brent C.S."/>
            <person name="Walsh D."/>
            <person name="Lavine L.C."/>
        </authorList>
    </citation>
    <scope>NUCLEOTIDE SEQUENCE</scope>
</reference>
<protein>
    <submittedName>
        <fullName evidence="2">Uncharacterized protein K02A2.6</fullName>
    </submittedName>
</protein>
<dbReference type="GO" id="GO:0003676">
    <property type="term" value="F:nucleic acid binding"/>
    <property type="evidence" value="ECO:0007669"/>
    <property type="project" value="InterPro"/>
</dbReference>
<name>A0A0A9WMG0_LYGHE</name>
<dbReference type="InterPro" id="IPR050951">
    <property type="entry name" value="Retrovirus_Pol_polyprotein"/>
</dbReference>
<dbReference type="InterPro" id="IPR036397">
    <property type="entry name" value="RNaseH_sf"/>
</dbReference>
<accession>A0A0A9WMG0</accession>
<dbReference type="SUPFAM" id="SSF53098">
    <property type="entry name" value="Ribonuclease H-like"/>
    <property type="match status" value="1"/>
</dbReference>
<evidence type="ECO:0000259" key="1">
    <source>
        <dbReference type="PROSITE" id="PS50994"/>
    </source>
</evidence>
<proteinExistence type="predicted"/>
<dbReference type="InterPro" id="IPR001584">
    <property type="entry name" value="Integrase_cat-core"/>
</dbReference>
<evidence type="ECO:0000313" key="2">
    <source>
        <dbReference type="EMBL" id="JAG09622.1"/>
    </source>
</evidence>
<dbReference type="PANTHER" id="PTHR37984">
    <property type="entry name" value="PROTEIN CBG26694"/>
    <property type="match status" value="1"/>
</dbReference>
<reference evidence="2" key="2">
    <citation type="submission" date="2014-07" db="EMBL/GenBank/DDBJ databases">
        <authorList>
            <person name="Hull J."/>
        </authorList>
    </citation>
    <scope>NUCLEOTIDE SEQUENCE</scope>
</reference>
<feature type="domain" description="Integrase catalytic" evidence="1">
    <location>
        <begin position="1"/>
        <end position="91"/>
    </location>
</feature>
<dbReference type="AlphaFoldDB" id="A0A0A9WMG0"/>
<dbReference type="GO" id="GO:0015074">
    <property type="term" value="P:DNA integration"/>
    <property type="evidence" value="ECO:0007669"/>
    <property type="project" value="InterPro"/>
</dbReference>
<organism evidence="2">
    <name type="scientific">Lygus hesperus</name>
    <name type="common">Western plant bug</name>
    <dbReference type="NCBI Taxonomy" id="30085"/>
    <lineage>
        <taxon>Eukaryota</taxon>
        <taxon>Metazoa</taxon>
        <taxon>Ecdysozoa</taxon>
        <taxon>Arthropoda</taxon>
        <taxon>Hexapoda</taxon>
        <taxon>Insecta</taxon>
        <taxon>Pterygota</taxon>
        <taxon>Neoptera</taxon>
        <taxon>Paraneoptera</taxon>
        <taxon>Hemiptera</taxon>
        <taxon>Heteroptera</taxon>
        <taxon>Panheteroptera</taxon>
        <taxon>Cimicomorpha</taxon>
        <taxon>Miridae</taxon>
        <taxon>Mirini</taxon>
        <taxon>Lygus</taxon>
    </lineage>
</organism>
<gene>
    <name evidence="2" type="ORF">CM83_104147</name>
</gene>
<dbReference type="PROSITE" id="PS50994">
    <property type="entry name" value="INTEGRASE"/>
    <property type="match status" value="1"/>
</dbReference>
<dbReference type="EMBL" id="GBHO01033982">
    <property type="protein sequence ID" value="JAG09622.1"/>
    <property type="molecule type" value="Transcribed_RNA"/>
</dbReference>
<sequence length="193" mass="22582">VVSDNASIFKSEKFKQFATANGIKLVQTTPYHSRSNGLVERAIRTFKSRFEKSADQFSDPEHRLQAMLFVYRNSIHSSTGRTPSEMFLGRQPRTFLQSLGPDRRAYADRKALKMKLNHDKGLSERHFEEGQPVWLKRKNDQEWTPAVIQEKTGDLSYRARTEAQNDVRLHADQLRPRKSERIRNRPAYLRDYT</sequence>
<dbReference type="InterPro" id="IPR012337">
    <property type="entry name" value="RNaseH-like_sf"/>
</dbReference>
<dbReference type="Gene3D" id="3.30.420.10">
    <property type="entry name" value="Ribonuclease H-like superfamily/Ribonuclease H"/>
    <property type="match status" value="1"/>
</dbReference>